<keyword evidence="6" id="KW-0342">GTP-binding</keyword>
<name>A0A1C1A842_9BACL</name>
<reference evidence="10" key="1">
    <citation type="submission" date="2016-05" db="EMBL/GenBank/DDBJ databases">
        <title>Paenibacillus oryzae. sp. nov., isolated from the rice root.</title>
        <authorList>
            <person name="Zhang J."/>
            <person name="Zhang X."/>
        </authorList>
    </citation>
    <scope>NUCLEOTIDE SEQUENCE [LARGE SCALE GENOMIC DNA]</scope>
    <source>
        <strain evidence="10">KCTC13222</strain>
    </source>
</reference>
<evidence type="ECO:0000313" key="9">
    <source>
        <dbReference type="EMBL" id="OCT16748.1"/>
    </source>
</evidence>
<dbReference type="STRING" id="512399.A8709_08795"/>
<evidence type="ECO:0000256" key="6">
    <source>
        <dbReference type="ARBA" id="ARBA00023134"/>
    </source>
</evidence>
<dbReference type="CDD" id="cd02503">
    <property type="entry name" value="MobA"/>
    <property type="match status" value="1"/>
</dbReference>
<feature type="domain" description="MobA-like NTP transferase" evidence="8">
    <location>
        <begin position="4"/>
        <end position="155"/>
    </location>
</feature>
<evidence type="ECO:0000256" key="7">
    <source>
        <dbReference type="ARBA" id="ARBA00023150"/>
    </source>
</evidence>
<keyword evidence="4" id="KW-0547">Nucleotide-binding</keyword>
<keyword evidence="5" id="KW-0460">Magnesium</keyword>
<dbReference type="InterPro" id="IPR013482">
    <property type="entry name" value="Molybde_CF_guanTrfase"/>
</dbReference>
<evidence type="ECO:0000256" key="2">
    <source>
        <dbReference type="ARBA" id="ARBA00022679"/>
    </source>
</evidence>
<keyword evidence="7" id="KW-0501">Molybdenum cofactor biosynthesis</keyword>
<dbReference type="AlphaFoldDB" id="A0A1C1A842"/>
<evidence type="ECO:0000259" key="8">
    <source>
        <dbReference type="Pfam" id="PF12804"/>
    </source>
</evidence>
<keyword evidence="10" id="KW-1185">Reference proteome</keyword>
<gene>
    <name evidence="9" type="ORF">A8709_08795</name>
</gene>
<evidence type="ECO:0000256" key="1">
    <source>
        <dbReference type="ARBA" id="ARBA00022490"/>
    </source>
</evidence>
<evidence type="ECO:0000313" key="10">
    <source>
        <dbReference type="Proteomes" id="UP000093309"/>
    </source>
</evidence>
<dbReference type="InterPro" id="IPR025877">
    <property type="entry name" value="MobA-like_NTP_Trfase"/>
</dbReference>
<evidence type="ECO:0000256" key="5">
    <source>
        <dbReference type="ARBA" id="ARBA00022842"/>
    </source>
</evidence>
<dbReference type="Gene3D" id="3.90.550.10">
    <property type="entry name" value="Spore Coat Polysaccharide Biosynthesis Protein SpsA, Chain A"/>
    <property type="match status" value="1"/>
</dbReference>
<evidence type="ECO:0000256" key="3">
    <source>
        <dbReference type="ARBA" id="ARBA00022723"/>
    </source>
</evidence>
<sequence length="203" mass="22594">MMTGVILAGGLNRRMGGQSKALLPVQGEAIMLRQLKEMARWCQQVIVVTNEPDTLQPMLAAWDHDVLCVSDIYLQKGPLSGIHAASSVAQASHLWIVGCDMPYISGEAAEAMLTVCRENNVDAIIPELNGRLHPLHGIYARDVGSEAELLLREESYRLMGLLDHLDWQPAQAAFFEERHIRTDFAVNINTPDEYKDMLDNLSL</sequence>
<dbReference type="EMBL" id="LYPC01000010">
    <property type="protein sequence ID" value="OCT16748.1"/>
    <property type="molecule type" value="Genomic_DNA"/>
</dbReference>
<keyword evidence="3" id="KW-0479">Metal-binding</keyword>
<dbReference type="OrthoDB" id="9788394at2"/>
<keyword evidence="2" id="KW-0808">Transferase</keyword>
<dbReference type="GO" id="GO:0016779">
    <property type="term" value="F:nucleotidyltransferase activity"/>
    <property type="evidence" value="ECO:0007669"/>
    <property type="project" value="UniProtKB-ARBA"/>
</dbReference>
<dbReference type="SUPFAM" id="SSF53448">
    <property type="entry name" value="Nucleotide-diphospho-sugar transferases"/>
    <property type="match status" value="1"/>
</dbReference>
<dbReference type="Proteomes" id="UP000093309">
    <property type="component" value="Unassembled WGS sequence"/>
</dbReference>
<comment type="caution">
    <text evidence="9">The sequence shown here is derived from an EMBL/GenBank/DDBJ whole genome shotgun (WGS) entry which is preliminary data.</text>
</comment>
<evidence type="ECO:0000256" key="4">
    <source>
        <dbReference type="ARBA" id="ARBA00022741"/>
    </source>
</evidence>
<dbReference type="GO" id="GO:0006777">
    <property type="term" value="P:Mo-molybdopterin cofactor biosynthetic process"/>
    <property type="evidence" value="ECO:0007669"/>
    <property type="project" value="UniProtKB-KW"/>
</dbReference>
<dbReference type="GO" id="GO:0046872">
    <property type="term" value="F:metal ion binding"/>
    <property type="evidence" value="ECO:0007669"/>
    <property type="project" value="UniProtKB-KW"/>
</dbReference>
<dbReference type="PANTHER" id="PTHR19136:SF81">
    <property type="entry name" value="MOLYBDENUM COFACTOR GUANYLYLTRANSFERASE"/>
    <property type="match status" value="1"/>
</dbReference>
<protein>
    <recommendedName>
        <fullName evidence="8">MobA-like NTP transferase domain-containing protein</fullName>
    </recommendedName>
</protein>
<proteinExistence type="predicted"/>
<keyword evidence="1" id="KW-0963">Cytoplasm</keyword>
<organism evidence="9 10">
    <name type="scientific">Paenibacillus pectinilyticus</name>
    <dbReference type="NCBI Taxonomy" id="512399"/>
    <lineage>
        <taxon>Bacteria</taxon>
        <taxon>Bacillati</taxon>
        <taxon>Bacillota</taxon>
        <taxon>Bacilli</taxon>
        <taxon>Bacillales</taxon>
        <taxon>Paenibacillaceae</taxon>
        <taxon>Paenibacillus</taxon>
    </lineage>
</organism>
<dbReference type="RefSeq" id="WP_065850835.1">
    <property type="nucleotide sequence ID" value="NZ_LYPC01000010.1"/>
</dbReference>
<dbReference type="GO" id="GO:0005525">
    <property type="term" value="F:GTP binding"/>
    <property type="evidence" value="ECO:0007669"/>
    <property type="project" value="UniProtKB-KW"/>
</dbReference>
<dbReference type="Pfam" id="PF12804">
    <property type="entry name" value="NTP_transf_3"/>
    <property type="match status" value="1"/>
</dbReference>
<dbReference type="PANTHER" id="PTHR19136">
    <property type="entry name" value="MOLYBDENUM COFACTOR GUANYLYLTRANSFERASE"/>
    <property type="match status" value="1"/>
</dbReference>
<dbReference type="InterPro" id="IPR029044">
    <property type="entry name" value="Nucleotide-diphossugar_trans"/>
</dbReference>
<accession>A0A1C1A842</accession>